<organism evidence="1 2">
    <name type="scientific">Sporosarcina limicola</name>
    <dbReference type="NCBI Taxonomy" id="34101"/>
    <lineage>
        <taxon>Bacteria</taxon>
        <taxon>Bacillati</taxon>
        <taxon>Bacillota</taxon>
        <taxon>Bacilli</taxon>
        <taxon>Bacillales</taxon>
        <taxon>Caryophanaceae</taxon>
        <taxon>Sporosarcina</taxon>
    </lineage>
</organism>
<dbReference type="InterPro" id="IPR016193">
    <property type="entry name" value="Cytidine_deaminase-like"/>
</dbReference>
<protein>
    <submittedName>
        <fullName evidence="1">Cytidine deaminase</fullName>
    </submittedName>
</protein>
<sequence>MQPCSLGFFTPWCYRRMLKHGEYEIVSFLAVDTSGNPVPPCGHCRELLSQLSIKT</sequence>
<name>A0A927MP92_9BACL</name>
<comment type="caution">
    <text evidence="1">The sequence shown here is derived from an EMBL/GenBank/DDBJ whole genome shotgun (WGS) entry which is preliminary data.</text>
</comment>
<dbReference type="Proteomes" id="UP000658225">
    <property type="component" value="Unassembled WGS sequence"/>
</dbReference>
<evidence type="ECO:0000313" key="1">
    <source>
        <dbReference type="EMBL" id="MBE1556762.1"/>
    </source>
</evidence>
<dbReference type="AlphaFoldDB" id="A0A927MP92"/>
<gene>
    <name evidence="1" type="ORF">H4683_003888</name>
</gene>
<proteinExistence type="predicted"/>
<dbReference type="EMBL" id="JADBEL010000035">
    <property type="protein sequence ID" value="MBE1556762.1"/>
    <property type="molecule type" value="Genomic_DNA"/>
</dbReference>
<keyword evidence="2" id="KW-1185">Reference proteome</keyword>
<accession>A0A927MP92</accession>
<dbReference type="Gene3D" id="3.40.140.10">
    <property type="entry name" value="Cytidine Deaminase, domain 2"/>
    <property type="match status" value="1"/>
</dbReference>
<evidence type="ECO:0000313" key="2">
    <source>
        <dbReference type="Proteomes" id="UP000658225"/>
    </source>
</evidence>
<dbReference type="GO" id="GO:0003824">
    <property type="term" value="F:catalytic activity"/>
    <property type="evidence" value="ECO:0007669"/>
    <property type="project" value="InterPro"/>
</dbReference>
<dbReference type="SUPFAM" id="SSF53927">
    <property type="entry name" value="Cytidine deaminase-like"/>
    <property type="match status" value="1"/>
</dbReference>
<reference evidence="1" key="1">
    <citation type="submission" date="2020-10" db="EMBL/GenBank/DDBJ databases">
        <title>Genomic Encyclopedia of Type Strains, Phase IV (KMG-IV): sequencing the most valuable type-strain genomes for metagenomic binning, comparative biology and taxonomic classification.</title>
        <authorList>
            <person name="Goeker M."/>
        </authorList>
    </citation>
    <scope>NUCLEOTIDE SEQUENCE</scope>
    <source>
        <strain evidence="1">DSM 13886</strain>
    </source>
</reference>